<organism evidence="2 3">
    <name type="scientific">Gibberella nygamai</name>
    <name type="common">Bean root rot disease fungus</name>
    <name type="synonym">Fusarium nygamai</name>
    <dbReference type="NCBI Taxonomy" id="42673"/>
    <lineage>
        <taxon>Eukaryota</taxon>
        <taxon>Fungi</taxon>
        <taxon>Dikarya</taxon>
        <taxon>Ascomycota</taxon>
        <taxon>Pezizomycotina</taxon>
        <taxon>Sordariomycetes</taxon>
        <taxon>Hypocreomycetidae</taxon>
        <taxon>Hypocreales</taxon>
        <taxon>Nectriaceae</taxon>
        <taxon>Fusarium</taxon>
        <taxon>Fusarium fujikuroi species complex</taxon>
    </lineage>
</organism>
<protein>
    <submittedName>
        <fullName evidence="2">Uncharacterized protein</fullName>
    </submittedName>
</protein>
<dbReference type="STRING" id="42673.A0A2K0WPU6"/>
<accession>A0A2K0WPU6</accession>
<gene>
    <name evidence="2" type="ORF">FNYG_02363</name>
</gene>
<reference evidence="2 3" key="1">
    <citation type="submission" date="2017-06" db="EMBL/GenBank/DDBJ databases">
        <title>Genome of Fusarium nygamai isolate CS10214.</title>
        <authorList>
            <person name="Gardiner D.M."/>
            <person name="Obanor F."/>
            <person name="Kazan K."/>
        </authorList>
    </citation>
    <scope>NUCLEOTIDE SEQUENCE [LARGE SCALE GENOMIC DNA]</scope>
    <source>
        <strain evidence="2 3">CS10214</strain>
    </source>
</reference>
<evidence type="ECO:0000313" key="2">
    <source>
        <dbReference type="EMBL" id="PNP84290.1"/>
    </source>
</evidence>
<dbReference type="AlphaFoldDB" id="A0A2K0WPU6"/>
<evidence type="ECO:0000256" key="1">
    <source>
        <dbReference type="SAM" id="MobiDB-lite"/>
    </source>
</evidence>
<feature type="region of interest" description="Disordered" evidence="1">
    <location>
        <begin position="57"/>
        <end position="94"/>
    </location>
</feature>
<name>A0A2K0WPU6_GIBNY</name>
<proteinExistence type="predicted"/>
<dbReference type="EMBL" id="MTQA01000043">
    <property type="protein sequence ID" value="PNP84290.1"/>
    <property type="molecule type" value="Genomic_DNA"/>
</dbReference>
<comment type="caution">
    <text evidence="2">The sequence shown here is derived from an EMBL/GenBank/DDBJ whole genome shotgun (WGS) entry which is preliminary data.</text>
</comment>
<dbReference type="OrthoDB" id="5092103at2759"/>
<dbReference type="Proteomes" id="UP000236664">
    <property type="component" value="Unassembled WGS sequence"/>
</dbReference>
<keyword evidence="3" id="KW-1185">Reference proteome</keyword>
<sequence length="137" mass="15482">MFPPDQHLTLYDIPGISRKRSYSDALGRENTRTHRERTTAYPSDYIPIDIRTKTNNSETILGDTIPDDDNPHDDITTSPSRADSIGNSNITDTDLIDESLVDEGIGEDETTCSLDTLQPGDIKIETLWNRVYPINEW</sequence>
<evidence type="ECO:0000313" key="3">
    <source>
        <dbReference type="Proteomes" id="UP000236664"/>
    </source>
</evidence>
<feature type="compositionally biased region" description="Polar residues" evidence="1">
    <location>
        <begin position="78"/>
        <end position="92"/>
    </location>
</feature>